<comment type="caution">
    <text evidence="1">The sequence shown here is derived from an EMBL/GenBank/DDBJ whole genome shotgun (WGS) entry which is preliminary data.</text>
</comment>
<dbReference type="AlphaFoldDB" id="A0A9W9PDA5"/>
<sequence>MSEPISSENMELLEKSNQKLNSWFHRHSTDVDPIYQSYSKPQDRNRMKIPYNLVRMYTNGYVLHGLKQGTSEIHPLRLHFIKLTVGAGVELLSCAIQSMNYQLTLKYSIDYSDSSLGAAIKYLLHACRVAYHHLDCNEIIGILEKAHEMFTNANLDSKARELSSALEQLAQTIAVPLVFESSACPSDTDTISEYNSWDTPDWLASFE</sequence>
<evidence type="ECO:0000313" key="1">
    <source>
        <dbReference type="EMBL" id="KAJ5241917.1"/>
    </source>
</evidence>
<dbReference type="Proteomes" id="UP001147733">
    <property type="component" value="Unassembled WGS sequence"/>
</dbReference>
<dbReference type="OrthoDB" id="4454541at2759"/>
<dbReference type="RefSeq" id="XP_056504921.1">
    <property type="nucleotide sequence ID" value="XM_056639164.1"/>
</dbReference>
<protein>
    <submittedName>
        <fullName evidence="1">Uncharacterized protein</fullName>
    </submittedName>
</protein>
<proteinExistence type="predicted"/>
<reference evidence="1" key="1">
    <citation type="submission" date="2022-11" db="EMBL/GenBank/DDBJ databases">
        <authorList>
            <person name="Petersen C."/>
        </authorList>
    </citation>
    <scope>NUCLEOTIDE SEQUENCE</scope>
    <source>
        <strain evidence="1">IBT 23319</strain>
    </source>
</reference>
<keyword evidence="2" id="KW-1185">Reference proteome</keyword>
<gene>
    <name evidence="1" type="ORF">N7469_000244</name>
</gene>
<reference evidence="1" key="2">
    <citation type="journal article" date="2023" name="IMA Fungus">
        <title>Comparative genomic study of the Penicillium genus elucidates a diverse pangenome and 15 lateral gene transfer events.</title>
        <authorList>
            <person name="Petersen C."/>
            <person name="Sorensen T."/>
            <person name="Nielsen M.R."/>
            <person name="Sondergaard T.E."/>
            <person name="Sorensen J.L."/>
            <person name="Fitzpatrick D.A."/>
            <person name="Frisvad J.C."/>
            <person name="Nielsen K.L."/>
        </authorList>
    </citation>
    <scope>NUCLEOTIDE SEQUENCE</scope>
    <source>
        <strain evidence="1">IBT 23319</strain>
    </source>
</reference>
<dbReference type="EMBL" id="JAPQKT010000001">
    <property type="protein sequence ID" value="KAJ5241917.1"/>
    <property type="molecule type" value="Genomic_DNA"/>
</dbReference>
<dbReference type="GeneID" id="81378331"/>
<accession>A0A9W9PDA5</accession>
<evidence type="ECO:0000313" key="2">
    <source>
        <dbReference type="Proteomes" id="UP001147733"/>
    </source>
</evidence>
<name>A0A9W9PDA5_PENCI</name>
<organism evidence="1 2">
    <name type="scientific">Penicillium citrinum</name>
    <dbReference type="NCBI Taxonomy" id="5077"/>
    <lineage>
        <taxon>Eukaryota</taxon>
        <taxon>Fungi</taxon>
        <taxon>Dikarya</taxon>
        <taxon>Ascomycota</taxon>
        <taxon>Pezizomycotina</taxon>
        <taxon>Eurotiomycetes</taxon>
        <taxon>Eurotiomycetidae</taxon>
        <taxon>Eurotiales</taxon>
        <taxon>Aspergillaceae</taxon>
        <taxon>Penicillium</taxon>
    </lineage>
</organism>